<protein>
    <recommendedName>
        <fullName evidence="3">Nucleotidyl transferase AbiEii/AbiGii toxin family protein</fullName>
    </recommendedName>
</protein>
<proteinExistence type="predicted"/>
<evidence type="ECO:0000313" key="1">
    <source>
        <dbReference type="EMBL" id="KKP46888.1"/>
    </source>
</evidence>
<comment type="caution">
    <text evidence="1">The sequence shown here is derived from an EMBL/GenBank/DDBJ whole genome shotgun (WGS) entry which is preliminary data.</text>
</comment>
<dbReference type="AlphaFoldDB" id="A0A0F9ZRN4"/>
<evidence type="ECO:0000313" key="2">
    <source>
        <dbReference type="Proteomes" id="UP000033995"/>
    </source>
</evidence>
<sequence>MLMISSHRTIMINILKDIYSDIEISSFLGFKGGTTLYFFYNLPRFSVDLDFDLLDETKKDIVFKHITKIAKKYGELQEKREKHFNLFWLLSYKKGLNRLKIEISKRTSKNSYEIKSVFGIPVLIMKKEDMFANKLTALLDRKKLANRDIFDIWFMLHEAWDLNDGLLEFRTGIKAKMYLKKCLNLLEKKPPTNILEGIGDLVDNKTKDWVKKNLIRDTIFLLKANYEL</sequence>
<reference evidence="1 2" key="1">
    <citation type="journal article" date="2015" name="Nature">
        <title>rRNA introns, odd ribosomes, and small enigmatic genomes across a large radiation of phyla.</title>
        <authorList>
            <person name="Brown C.T."/>
            <person name="Hug L.A."/>
            <person name="Thomas B.C."/>
            <person name="Sharon I."/>
            <person name="Castelle C.J."/>
            <person name="Singh A."/>
            <person name="Wilkins M.J."/>
            <person name="Williams K.H."/>
            <person name="Banfield J.F."/>
        </authorList>
    </citation>
    <scope>NUCLEOTIDE SEQUENCE [LARGE SCALE GENOMIC DNA]</scope>
</reference>
<evidence type="ECO:0008006" key="3">
    <source>
        <dbReference type="Google" id="ProtNLM"/>
    </source>
</evidence>
<dbReference type="InterPro" id="IPR014942">
    <property type="entry name" value="AbiEii"/>
</dbReference>
<accession>A0A0F9ZRN4</accession>
<dbReference type="Pfam" id="PF08843">
    <property type="entry name" value="AbiEii"/>
    <property type="match status" value="1"/>
</dbReference>
<dbReference type="EMBL" id="LBOZ01000007">
    <property type="protein sequence ID" value="KKP46888.1"/>
    <property type="molecule type" value="Genomic_DNA"/>
</dbReference>
<gene>
    <name evidence="1" type="ORF">UR38_C0007G0016</name>
</gene>
<dbReference type="Proteomes" id="UP000033995">
    <property type="component" value="Unassembled WGS sequence"/>
</dbReference>
<organism evidence="1 2">
    <name type="scientific">Candidatus Woesebacteria bacterium GW2011_GWA2_33_28</name>
    <dbReference type="NCBI Taxonomy" id="1618561"/>
    <lineage>
        <taxon>Bacteria</taxon>
        <taxon>Candidatus Woeseibacteriota</taxon>
    </lineage>
</organism>
<dbReference type="Gene3D" id="3.10.450.620">
    <property type="entry name" value="JHP933, nucleotidyltransferase-like core domain"/>
    <property type="match status" value="1"/>
</dbReference>
<name>A0A0F9ZRN4_9BACT</name>